<sequence length="211" mass="24320">REDICNFVISAIDYPMVRGIPTDCHRNNWFSGLCCHKITLDYWQTARETLRTLRLNKRDGKPGYGDCEDVSLLFTAIFLALHFSAWECFGYVLEGGQILGGHGWSIFNDENSICRLYEATLSEPPAYPSGYPKINPEATEWQVGPLTYQPFAKFNRGEYYENEEAEDPLKALRIGLRGKETRKKHEAITKAWGIKTKPLRRPGLLTKLRWR</sequence>
<reference evidence="1" key="1">
    <citation type="journal article" date="2014" name="Front. Microbiol.">
        <title>High frequency of phylogenetically diverse reductive dehalogenase-homologous genes in deep subseafloor sedimentary metagenomes.</title>
        <authorList>
            <person name="Kawai M."/>
            <person name="Futagami T."/>
            <person name="Toyoda A."/>
            <person name="Takaki Y."/>
            <person name="Nishi S."/>
            <person name="Hori S."/>
            <person name="Arai W."/>
            <person name="Tsubouchi T."/>
            <person name="Morono Y."/>
            <person name="Uchiyama I."/>
            <person name="Ito T."/>
            <person name="Fujiyama A."/>
            <person name="Inagaki F."/>
            <person name="Takami H."/>
        </authorList>
    </citation>
    <scope>NUCLEOTIDE SEQUENCE</scope>
    <source>
        <strain evidence="1">Expedition CK06-06</strain>
    </source>
</reference>
<protein>
    <recommendedName>
        <fullName evidence="2">Transglutaminase-like domain-containing protein</fullName>
    </recommendedName>
</protein>
<dbReference type="AlphaFoldDB" id="X1NE02"/>
<evidence type="ECO:0008006" key="2">
    <source>
        <dbReference type="Google" id="ProtNLM"/>
    </source>
</evidence>
<comment type="caution">
    <text evidence="1">The sequence shown here is derived from an EMBL/GenBank/DDBJ whole genome shotgun (WGS) entry which is preliminary data.</text>
</comment>
<dbReference type="Gene3D" id="3.10.620.30">
    <property type="match status" value="1"/>
</dbReference>
<organism evidence="1">
    <name type="scientific">marine sediment metagenome</name>
    <dbReference type="NCBI Taxonomy" id="412755"/>
    <lineage>
        <taxon>unclassified sequences</taxon>
        <taxon>metagenomes</taxon>
        <taxon>ecological metagenomes</taxon>
    </lineage>
</organism>
<proteinExistence type="predicted"/>
<dbReference type="EMBL" id="BARV01016269">
    <property type="protein sequence ID" value="GAI25000.1"/>
    <property type="molecule type" value="Genomic_DNA"/>
</dbReference>
<gene>
    <name evidence="1" type="ORF">S06H3_27954</name>
</gene>
<accession>X1NE02</accession>
<feature type="non-terminal residue" evidence="1">
    <location>
        <position position="1"/>
    </location>
</feature>
<name>X1NE02_9ZZZZ</name>
<evidence type="ECO:0000313" key="1">
    <source>
        <dbReference type="EMBL" id="GAI25000.1"/>
    </source>
</evidence>